<dbReference type="SUPFAM" id="SSF53756">
    <property type="entry name" value="UDP-Glycosyltransferase/glycogen phosphorylase"/>
    <property type="match status" value="1"/>
</dbReference>
<organism evidence="9 10">
    <name type="scientific">Pyrocoelia pectoralis</name>
    <dbReference type="NCBI Taxonomy" id="417401"/>
    <lineage>
        <taxon>Eukaryota</taxon>
        <taxon>Metazoa</taxon>
        <taxon>Ecdysozoa</taxon>
        <taxon>Arthropoda</taxon>
        <taxon>Hexapoda</taxon>
        <taxon>Insecta</taxon>
        <taxon>Pterygota</taxon>
        <taxon>Neoptera</taxon>
        <taxon>Endopterygota</taxon>
        <taxon>Coleoptera</taxon>
        <taxon>Polyphaga</taxon>
        <taxon>Elateriformia</taxon>
        <taxon>Elateroidea</taxon>
        <taxon>Lampyridae</taxon>
        <taxon>Lampyrinae</taxon>
        <taxon>Pyrocoelia</taxon>
    </lineage>
</organism>
<evidence type="ECO:0000256" key="3">
    <source>
        <dbReference type="ARBA" id="ARBA00012614"/>
    </source>
</evidence>
<proteinExistence type="inferred from homology"/>
<evidence type="ECO:0000256" key="1">
    <source>
        <dbReference type="ARBA" id="ARBA00004240"/>
    </source>
</evidence>
<dbReference type="EMBL" id="JAVRBK010000001">
    <property type="protein sequence ID" value="KAK5650513.1"/>
    <property type="molecule type" value="Genomic_DNA"/>
</dbReference>
<keyword evidence="10" id="KW-1185">Reference proteome</keyword>
<dbReference type="GO" id="GO:0006488">
    <property type="term" value="P:dolichol-linked oligosaccharide biosynthetic process"/>
    <property type="evidence" value="ECO:0007669"/>
    <property type="project" value="InterPro"/>
</dbReference>
<dbReference type="Proteomes" id="UP001329430">
    <property type="component" value="Chromosome 1"/>
</dbReference>
<evidence type="ECO:0000256" key="7">
    <source>
        <dbReference type="ARBA" id="ARBA00022824"/>
    </source>
</evidence>
<dbReference type="PANTHER" id="PTHR12867:SF6">
    <property type="entry name" value="N-ACETYLGLUCOSAMINYLDIPHOSPHODOLICHOL N-ACETYLGLUCOSAMINYLTRANSFERASE"/>
    <property type="match status" value="1"/>
</dbReference>
<dbReference type="InterPro" id="IPR007235">
    <property type="entry name" value="Glyco_trans_28_C"/>
</dbReference>
<evidence type="ECO:0000256" key="2">
    <source>
        <dbReference type="ARBA" id="ARBA00006962"/>
    </source>
</evidence>
<comment type="caution">
    <text evidence="9">The sequence shown here is derived from an EMBL/GenBank/DDBJ whole genome shotgun (WGS) entry which is preliminary data.</text>
</comment>
<comment type="similarity">
    <text evidence="2">Belongs to the glycosyltransferase 28 family.</text>
</comment>
<dbReference type="Pfam" id="PF04101">
    <property type="entry name" value="Glyco_tran_28_C"/>
    <property type="match status" value="1"/>
</dbReference>
<protein>
    <recommendedName>
        <fullName evidence="4">UDP-N-acetylglucosamine transferase subunit ALG13</fullName>
        <ecNumber evidence="3">2.4.1.141</ecNumber>
    </recommendedName>
</protein>
<evidence type="ECO:0000259" key="8">
    <source>
        <dbReference type="Pfam" id="PF04101"/>
    </source>
</evidence>
<dbReference type="GO" id="GO:0004577">
    <property type="term" value="F:N-acetylglucosaminyldiphosphodolichol N-acetylglucosaminyltransferase activity"/>
    <property type="evidence" value="ECO:0007669"/>
    <property type="project" value="UniProtKB-EC"/>
</dbReference>
<dbReference type="EC" id="2.4.1.141" evidence="3"/>
<keyword evidence="5" id="KW-0328">Glycosyltransferase</keyword>
<evidence type="ECO:0000256" key="4">
    <source>
        <dbReference type="ARBA" id="ARBA00017468"/>
    </source>
</evidence>
<sequence>MNGKRVFITVGTTKFDKLVKTVSNSDILNILHKLGYNQIQFQVGNGSYIEAKHDTIKLSYNTYFEDFDSEIEKADLVISHAGAGSCLQVLRKKKPLIVVVNDELMNNHQVELAEELEKYSYLYYCTCNILKEVLLKDISKLVTYPTPNQTLFASYINKCMGFA</sequence>
<feature type="domain" description="Glycosyl transferase family 28 C-terminal" evidence="8">
    <location>
        <begin position="6"/>
        <end position="140"/>
    </location>
</feature>
<gene>
    <name evidence="9" type="ORF">RI129_001542</name>
</gene>
<evidence type="ECO:0000256" key="5">
    <source>
        <dbReference type="ARBA" id="ARBA00022676"/>
    </source>
</evidence>
<dbReference type="GO" id="GO:0005783">
    <property type="term" value="C:endoplasmic reticulum"/>
    <property type="evidence" value="ECO:0007669"/>
    <property type="project" value="UniProtKB-SubCell"/>
</dbReference>
<keyword evidence="6" id="KW-0808">Transferase</keyword>
<comment type="subcellular location">
    <subcellularLocation>
        <location evidence="1">Endoplasmic reticulum</location>
    </subcellularLocation>
</comment>
<name>A0AAN7ZXA6_9COLE</name>
<accession>A0AAN7ZXA6</accession>
<evidence type="ECO:0000313" key="9">
    <source>
        <dbReference type="EMBL" id="KAK5650513.1"/>
    </source>
</evidence>
<dbReference type="Gene3D" id="3.40.50.2000">
    <property type="entry name" value="Glycogen Phosphorylase B"/>
    <property type="match status" value="1"/>
</dbReference>
<dbReference type="AlphaFoldDB" id="A0AAN7ZXA6"/>
<dbReference type="InterPro" id="IPR039042">
    <property type="entry name" value="Alg13-like"/>
</dbReference>
<evidence type="ECO:0000313" key="10">
    <source>
        <dbReference type="Proteomes" id="UP001329430"/>
    </source>
</evidence>
<evidence type="ECO:0000256" key="6">
    <source>
        <dbReference type="ARBA" id="ARBA00022679"/>
    </source>
</evidence>
<reference evidence="9 10" key="1">
    <citation type="journal article" date="2024" name="Insects">
        <title>An Improved Chromosome-Level Genome Assembly of the Firefly Pyrocoelia pectoralis.</title>
        <authorList>
            <person name="Fu X."/>
            <person name="Meyer-Rochow V.B."/>
            <person name="Ballantyne L."/>
            <person name="Zhu X."/>
        </authorList>
    </citation>
    <scope>NUCLEOTIDE SEQUENCE [LARGE SCALE GENOMIC DNA]</scope>
    <source>
        <strain evidence="9">XCY_ONT2</strain>
    </source>
</reference>
<keyword evidence="7" id="KW-0256">Endoplasmic reticulum</keyword>
<dbReference type="PANTHER" id="PTHR12867">
    <property type="entry name" value="GLYCOSYL TRANSFERASE-RELATED"/>
    <property type="match status" value="1"/>
</dbReference>